<keyword evidence="5 6" id="KW-0687">Ribonucleoprotein</keyword>
<dbReference type="GeneID" id="38572604"/>
<accession>A0A3G1IVY2</accession>
<evidence type="ECO:0000256" key="2">
    <source>
        <dbReference type="ARBA" id="ARBA00022730"/>
    </source>
</evidence>
<evidence type="ECO:0000256" key="4">
    <source>
        <dbReference type="ARBA" id="ARBA00022980"/>
    </source>
</evidence>
<gene>
    <name evidence="8" type="primary">rpl20</name>
</gene>
<comment type="function">
    <text evidence="7">Binds directly to 23S ribosomal RNA and is necessary for the in vitro assembly process of the 50S ribosomal subunit. It is not involved in the protein synthesizing functions of that subunit.</text>
</comment>
<protein>
    <recommendedName>
        <fullName evidence="7">50S ribosomal protein L20</fullName>
    </recommendedName>
</protein>
<proteinExistence type="inferred from homology"/>
<dbReference type="GO" id="GO:0003735">
    <property type="term" value="F:structural constituent of ribosome"/>
    <property type="evidence" value="ECO:0007669"/>
    <property type="project" value="InterPro"/>
</dbReference>
<dbReference type="EMBL" id="MF167426">
    <property type="protein sequence ID" value="ASQ40200.1"/>
    <property type="molecule type" value="Genomic_DNA"/>
</dbReference>
<comment type="similarity">
    <text evidence="1 6">Belongs to the bacterial ribosomal protein bL20 family.</text>
</comment>
<dbReference type="GO" id="GO:0019843">
    <property type="term" value="F:rRNA binding"/>
    <property type="evidence" value="ECO:0007669"/>
    <property type="project" value="UniProtKB-KW"/>
</dbReference>
<keyword evidence="2 7" id="KW-0699">rRNA-binding</keyword>
<dbReference type="PROSITE" id="PS00937">
    <property type="entry name" value="RIBOSOMAL_L20"/>
    <property type="match status" value="1"/>
</dbReference>
<dbReference type="SUPFAM" id="SSF74731">
    <property type="entry name" value="Ribosomal protein L20"/>
    <property type="match status" value="1"/>
</dbReference>
<geneLocation type="plastid" evidence="8"/>
<dbReference type="PANTHER" id="PTHR10986">
    <property type="entry name" value="39S RIBOSOMAL PROTEIN L20"/>
    <property type="match status" value="1"/>
</dbReference>
<evidence type="ECO:0000313" key="8">
    <source>
        <dbReference type="EMBL" id="ASQ40200.1"/>
    </source>
</evidence>
<dbReference type="CDD" id="cd07026">
    <property type="entry name" value="Ribosomal_L20"/>
    <property type="match status" value="1"/>
</dbReference>
<dbReference type="RefSeq" id="YP_009546139.1">
    <property type="nucleotide sequence ID" value="NC_040153.1"/>
</dbReference>
<dbReference type="GO" id="GO:0006412">
    <property type="term" value="P:translation"/>
    <property type="evidence" value="ECO:0007669"/>
    <property type="project" value="InterPro"/>
</dbReference>
<dbReference type="InterPro" id="IPR035566">
    <property type="entry name" value="Ribosomal_protein_bL20_C"/>
</dbReference>
<keyword evidence="8" id="KW-0934">Plastid</keyword>
<dbReference type="GO" id="GO:0005840">
    <property type="term" value="C:ribosome"/>
    <property type="evidence" value="ECO:0007669"/>
    <property type="project" value="UniProtKB-KW"/>
</dbReference>
<dbReference type="InterPro" id="IPR005813">
    <property type="entry name" value="Ribosomal_bL20"/>
</dbReference>
<name>A0A3G1IVY2_9EUKA</name>
<keyword evidence="4 6" id="KW-0689">Ribosomal protein</keyword>
<evidence type="ECO:0000256" key="5">
    <source>
        <dbReference type="ARBA" id="ARBA00023274"/>
    </source>
</evidence>
<evidence type="ECO:0000256" key="1">
    <source>
        <dbReference type="ARBA" id="ARBA00007698"/>
    </source>
</evidence>
<dbReference type="InterPro" id="IPR049946">
    <property type="entry name" value="RIBOSOMAL_L20_CS"/>
</dbReference>
<dbReference type="HAMAP" id="MF_00382">
    <property type="entry name" value="Ribosomal_bL20"/>
    <property type="match status" value="1"/>
</dbReference>
<dbReference type="Gene3D" id="1.10.1900.20">
    <property type="entry name" value="Ribosomal protein L20"/>
    <property type="match status" value="1"/>
</dbReference>
<sequence length="113" mass="13408">MTRVTRGNAGQKRHKKILQLTKGFKGAHSSLFRVANQRVLKSLCNSYRDRANRKRYFRSLWIIRLNGIIRSKFNGTYSKFIHTLRNKQIGLNRKMLAQLSFIDESIFEKLKMY</sequence>
<dbReference type="AlphaFoldDB" id="A0A3G1IVY2"/>
<organism evidence="8">
    <name type="scientific">Gloeochaete wittrockiana</name>
    <dbReference type="NCBI Taxonomy" id="38269"/>
    <lineage>
        <taxon>Eukaryota</taxon>
        <taxon>Glaucocystophyceae</taxon>
        <taxon>Gloeochaetales</taxon>
        <taxon>Gloeochaetaceae</taxon>
        <taxon>Gloeochaete</taxon>
    </lineage>
</organism>
<evidence type="ECO:0000256" key="7">
    <source>
        <dbReference type="RuleBase" id="RU004311"/>
    </source>
</evidence>
<dbReference type="Pfam" id="PF00453">
    <property type="entry name" value="Ribosomal_L20"/>
    <property type="match status" value="1"/>
</dbReference>
<reference evidence="8" key="1">
    <citation type="submission" date="2017-05" db="EMBL/GenBank/DDBJ databases">
        <title>Plastid comparative genomics reveals ancient divergence between Glaucophyte genera.</title>
        <authorList>
            <person name="Figueroa-Martinez F.J."/>
            <person name="Jackson C."/>
            <person name="Reyes-Prieto A."/>
        </authorList>
    </citation>
    <scope>NUCLEOTIDE SEQUENCE</scope>
    <source>
        <strain evidence="8">SAG 46.84</strain>
    </source>
</reference>
<dbReference type="NCBIfam" id="TIGR01032">
    <property type="entry name" value="rplT_bact"/>
    <property type="match status" value="1"/>
</dbReference>
<dbReference type="GO" id="GO:1990904">
    <property type="term" value="C:ribonucleoprotein complex"/>
    <property type="evidence" value="ECO:0007669"/>
    <property type="project" value="UniProtKB-KW"/>
</dbReference>
<evidence type="ECO:0000256" key="6">
    <source>
        <dbReference type="RuleBase" id="RU000561"/>
    </source>
</evidence>
<keyword evidence="3 7" id="KW-0694">RNA-binding</keyword>
<evidence type="ECO:0000256" key="3">
    <source>
        <dbReference type="ARBA" id="ARBA00022884"/>
    </source>
</evidence>
<dbReference type="Gene3D" id="6.10.160.10">
    <property type="match status" value="1"/>
</dbReference>
<dbReference type="PRINTS" id="PR00062">
    <property type="entry name" value="RIBOSOMALL20"/>
</dbReference>